<sequence>MASNPSNSAPQSSQLATGSAAALAQLVDQIAQDHGLTGQTYQQFHMFAVRVRPTVAELWSYAATLHNGAASTLLSTELLAVGERLDAMETLISKEFRLTESHETAFKNLLRHFITTTRTSYDNLDERVKRYVGQYPMQFFVPAYATNDVVAVVINKYIDGQSHQIKSSFRKLLFNEALSNRTLDEFTQVVLKSYSNQPQSVVPIYIKAHLAQLRLIAADIKAPQEYNRVLGSGGEEVKAFDSSARGGLQ</sequence>
<reference evidence="2" key="1">
    <citation type="journal article" date="2014" name="Genome Announc.">
        <title>Draft genome sequence of the plant-pathogenic soil fungus Rhizoctonia solani anastomosis group 3 strain Rhs1AP.</title>
        <authorList>
            <person name="Cubeta M.A."/>
            <person name="Thomas E."/>
            <person name="Dean R.A."/>
            <person name="Jabaji S."/>
            <person name="Neate S.M."/>
            <person name="Tavantzis S."/>
            <person name="Toda T."/>
            <person name="Vilgalys R."/>
            <person name="Bharathan N."/>
            <person name="Fedorova-Abrams N."/>
            <person name="Pakala S.B."/>
            <person name="Pakala S.M."/>
            <person name="Zafar N."/>
            <person name="Joardar V."/>
            <person name="Losada L."/>
            <person name="Nierman W.C."/>
        </authorList>
    </citation>
    <scope>NUCLEOTIDE SEQUENCE [LARGE SCALE GENOMIC DNA]</scope>
    <source>
        <strain evidence="2">AG-3</strain>
    </source>
</reference>
<evidence type="ECO:0000313" key="2">
    <source>
        <dbReference type="Proteomes" id="UP000030108"/>
    </source>
</evidence>
<gene>
    <name evidence="1" type="ORF">RSOL_530180</name>
</gene>
<name>X8JV41_9AGAM</name>
<comment type="caution">
    <text evidence="1">The sequence shown here is derived from an EMBL/GenBank/DDBJ whole genome shotgun (WGS) entry which is preliminary data.</text>
</comment>
<dbReference type="AlphaFoldDB" id="X8JV41"/>
<proteinExistence type="predicted"/>
<feature type="non-terminal residue" evidence="1">
    <location>
        <position position="249"/>
    </location>
</feature>
<organism evidence="1 2">
    <name type="scientific">Rhizoctonia solani AG-3 Rhs1AP</name>
    <dbReference type="NCBI Taxonomy" id="1086054"/>
    <lineage>
        <taxon>Eukaryota</taxon>
        <taxon>Fungi</taxon>
        <taxon>Dikarya</taxon>
        <taxon>Basidiomycota</taxon>
        <taxon>Agaricomycotina</taxon>
        <taxon>Agaricomycetes</taxon>
        <taxon>Cantharellales</taxon>
        <taxon>Ceratobasidiaceae</taxon>
        <taxon>Rhizoctonia</taxon>
    </lineage>
</organism>
<protein>
    <submittedName>
        <fullName evidence="1">Uncharacterized protein</fullName>
    </submittedName>
</protein>
<dbReference type="Proteomes" id="UP000030108">
    <property type="component" value="Unassembled WGS sequence"/>
</dbReference>
<evidence type="ECO:0000313" key="1">
    <source>
        <dbReference type="EMBL" id="EUC67755.1"/>
    </source>
</evidence>
<dbReference type="OrthoDB" id="3215396at2759"/>
<dbReference type="EMBL" id="JATN01000045">
    <property type="protein sequence ID" value="EUC67755.1"/>
    <property type="molecule type" value="Genomic_DNA"/>
</dbReference>
<accession>X8JV41</accession>